<sequence>MNSRAKRAIVPLAGAVIASGVVGASLTTTAEAQAKPRTKTVTLAKSAAEATAIVKAWTPAKLKAAKSYTEELGVKGKLARSVRPAKADGPAGSVPPIGASSSGSAKNVNLPRTVGKVFFEIGGEQYWCSATSIQSKYRNLVATAGHCAYDTDTNTATKQFVFIPSYHQGKAPYGVYVGYKLNFHSDFDVFEDYDRDYAFINVYNGIKPNTGPTKDFRPVDVGRLGDNVGGQGFTWNRNPKSTYFTFGYPAGAHLDGDKPYSGNTMKWCYGTSSTMPAAPEFNVQEHLGFKCAFTPGASGGPWLYGYRNSTRVGYVGGVNSLVWDTDGNGRYDRVSSPYFDGETYSVYKAAANLWSPVYPGAKKAPVGSGPAHKG</sequence>
<dbReference type="RefSeq" id="WP_119929317.1">
    <property type="nucleotide sequence ID" value="NZ_QZEY01000012.1"/>
</dbReference>
<comment type="caution">
    <text evidence="5">The sequence shown here is derived from an EMBL/GenBank/DDBJ whole genome shotgun (WGS) entry which is preliminary data.</text>
</comment>
<dbReference type="InterPro" id="IPR043504">
    <property type="entry name" value="Peptidase_S1_PA_chymotrypsin"/>
</dbReference>
<evidence type="ECO:0000256" key="3">
    <source>
        <dbReference type="SAM" id="SignalP"/>
    </source>
</evidence>
<keyword evidence="5" id="KW-0378">Hydrolase</keyword>
<dbReference type="OrthoDB" id="3519542at2"/>
<evidence type="ECO:0000259" key="4">
    <source>
        <dbReference type="Pfam" id="PF00089"/>
    </source>
</evidence>
<feature type="region of interest" description="Disordered" evidence="2">
    <location>
        <begin position="83"/>
        <end position="105"/>
    </location>
</feature>
<feature type="domain" description="Peptidase S1" evidence="4">
    <location>
        <begin position="117"/>
        <end position="328"/>
    </location>
</feature>
<gene>
    <name evidence="5" type="ORF">D5H75_26790</name>
</gene>
<dbReference type="Proteomes" id="UP000265768">
    <property type="component" value="Unassembled WGS sequence"/>
</dbReference>
<name>A0A3A4ABF5_9ACTN</name>
<organism evidence="5 6">
    <name type="scientific">Bailinhaonella thermotolerans</name>
    <dbReference type="NCBI Taxonomy" id="1070861"/>
    <lineage>
        <taxon>Bacteria</taxon>
        <taxon>Bacillati</taxon>
        <taxon>Actinomycetota</taxon>
        <taxon>Actinomycetes</taxon>
        <taxon>Streptosporangiales</taxon>
        <taxon>Streptosporangiaceae</taxon>
        <taxon>Bailinhaonella</taxon>
    </lineage>
</organism>
<evidence type="ECO:0000313" key="5">
    <source>
        <dbReference type="EMBL" id="RJL26586.1"/>
    </source>
</evidence>
<evidence type="ECO:0000256" key="2">
    <source>
        <dbReference type="SAM" id="MobiDB-lite"/>
    </source>
</evidence>
<feature type="chain" id="PRO_5038379502" evidence="3">
    <location>
        <begin position="24"/>
        <end position="374"/>
    </location>
</feature>
<keyword evidence="6" id="KW-1185">Reference proteome</keyword>
<dbReference type="EMBL" id="QZEY01000012">
    <property type="protein sequence ID" value="RJL26586.1"/>
    <property type="molecule type" value="Genomic_DNA"/>
</dbReference>
<evidence type="ECO:0000313" key="6">
    <source>
        <dbReference type="Proteomes" id="UP000265768"/>
    </source>
</evidence>
<feature type="signal peptide" evidence="3">
    <location>
        <begin position="1"/>
        <end position="23"/>
    </location>
</feature>
<evidence type="ECO:0000256" key="1">
    <source>
        <dbReference type="ARBA" id="ARBA00022729"/>
    </source>
</evidence>
<dbReference type="GO" id="GO:0004252">
    <property type="term" value="F:serine-type endopeptidase activity"/>
    <property type="evidence" value="ECO:0007669"/>
    <property type="project" value="InterPro"/>
</dbReference>
<proteinExistence type="predicted"/>
<dbReference type="SUPFAM" id="SSF50494">
    <property type="entry name" value="Trypsin-like serine proteases"/>
    <property type="match status" value="1"/>
</dbReference>
<dbReference type="Pfam" id="PF00089">
    <property type="entry name" value="Trypsin"/>
    <property type="match status" value="1"/>
</dbReference>
<keyword evidence="1 3" id="KW-0732">Signal</keyword>
<dbReference type="InterPro" id="IPR050966">
    <property type="entry name" value="Glutamyl_endopeptidase"/>
</dbReference>
<dbReference type="PANTHER" id="PTHR15462:SF19">
    <property type="entry name" value="PEPTIDASE S1 DOMAIN-CONTAINING PROTEIN"/>
    <property type="match status" value="1"/>
</dbReference>
<dbReference type="GO" id="GO:0006508">
    <property type="term" value="P:proteolysis"/>
    <property type="evidence" value="ECO:0007669"/>
    <property type="project" value="UniProtKB-KW"/>
</dbReference>
<dbReference type="PANTHER" id="PTHR15462">
    <property type="entry name" value="SERINE PROTEASE"/>
    <property type="match status" value="1"/>
</dbReference>
<dbReference type="Gene3D" id="2.40.10.10">
    <property type="entry name" value="Trypsin-like serine proteases"/>
    <property type="match status" value="2"/>
</dbReference>
<keyword evidence="5" id="KW-0645">Protease</keyword>
<dbReference type="InterPro" id="IPR009003">
    <property type="entry name" value="Peptidase_S1_PA"/>
</dbReference>
<dbReference type="InterPro" id="IPR001254">
    <property type="entry name" value="Trypsin_dom"/>
</dbReference>
<dbReference type="AlphaFoldDB" id="A0A3A4ABF5"/>
<protein>
    <submittedName>
        <fullName evidence="5">Serine protease</fullName>
    </submittedName>
</protein>
<reference evidence="5 6" key="1">
    <citation type="submission" date="2018-09" db="EMBL/GenBank/DDBJ databases">
        <title>YIM 75507 draft genome.</title>
        <authorList>
            <person name="Tang S."/>
            <person name="Feng Y."/>
        </authorList>
    </citation>
    <scope>NUCLEOTIDE SEQUENCE [LARGE SCALE GENOMIC DNA]</scope>
    <source>
        <strain evidence="5 6">YIM 75507</strain>
    </source>
</reference>
<accession>A0A3A4ABF5</accession>